<dbReference type="Pfam" id="PF00069">
    <property type="entry name" value="Pkinase"/>
    <property type="match status" value="1"/>
</dbReference>
<dbReference type="EMBL" id="LT934117">
    <property type="protein sequence ID" value="VAH99634.1"/>
    <property type="molecule type" value="Genomic_DNA"/>
</dbReference>
<dbReference type="Proteomes" id="UP000324705">
    <property type="component" value="Chromosome 4A"/>
</dbReference>
<organism evidence="4 5">
    <name type="scientific">Triticum turgidum subsp. durum</name>
    <name type="common">Durum wheat</name>
    <name type="synonym">Triticum durum</name>
    <dbReference type="NCBI Taxonomy" id="4567"/>
    <lineage>
        <taxon>Eukaryota</taxon>
        <taxon>Viridiplantae</taxon>
        <taxon>Streptophyta</taxon>
        <taxon>Embryophyta</taxon>
        <taxon>Tracheophyta</taxon>
        <taxon>Spermatophyta</taxon>
        <taxon>Magnoliopsida</taxon>
        <taxon>Liliopsida</taxon>
        <taxon>Poales</taxon>
        <taxon>Poaceae</taxon>
        <taxon>BOP clade</taxon>
        <taxon>Pooideae</taxon>
        <taxon>Triticodae</taxon>
        <taxon>Triticeae</taxon>
        <taxon>Triticinae</taxon>
        <taxon>Triticum</taxon>
    </lineage>
</organism>
<evidence type="ECO:0000313" key="4">
    <source>
        <dbReference type="EMBL" id="VAH99634.1"/>
    </source>
</evidence>
<dbReference type="Gene3D" id="1.10.510.10">
    <property type="entry name" value="Transferase(Phosphotransferase) domain 1"/>
    <property type="match status" value="1"/>
</dbReference>
<dbReference type="InterPro" id="IPR011009">
    <property type="entry name" value="Kinase-like_dom_sf"/>
</dbReference>
<dbReference type="InterPro" id="IPR000719">
    <property type="entry name" value="Prot_kinase_dom"/>
</dbReference>
<evidence type="ECO:0000259" key="3">
    <source>
        <dbReference type="PROSITE" id="PS50011"/>
    </source>
</evidence>
<evidence type="ECO:0000256" key="1">
    <source>
        <dbReference type="PROSITE-ProRule" id="PRU10141"/>
    </source>
</evidence>
<dbReference type="AlphaFoldDB" id="A0A9R0SQG0"/>
<feature type="region of interest" description="Disordered" evidence="2">
    <location>
        <begin position="347"/>
        <end position="372"/>
    </location>
</feature>
<dbReference type="PROSITE" id="PS00107">
    <property type="entry name" value="PROTEIN_KINASE_ATP"/>
    <property type="match status" value="1"/>
</dbReference>
<evidence type="ECO:0000256" key="2">
    <source>
        <dbReference type="SAM" id="MobiDB-lite"/>
    </source>
</evidence>
<keyword evidence="1" id="KW-0547">Nucleotide-binding</keyword>
<sequence>MTDGGQDNELAALEKVLLDKSADPVDLPFSLLKAITGNFSEDNKIGRGGFGAVYKGVLPSGHTIAVKKLFEQFEILDKNFACEIACLVGVKHKNTVRFLGYCSETQHVMRLYEGRSVWADVRQRLLCFEYLPKGCLADYLSDASCRLQWTTCYQIIKGICEGIHYLHQQRIIHMDLNPQNVLLDNNMVPRIADFGLSRRLSGSQSRAITDHKLGTMGHMAPEFLNNGEITFKTDIYNLGVIIMKILMGHKESSSVKEAVESWTDMFGTSNNHTSLEQVKACAKIGIECTNYYPGNRPATWFIIRGILGDVGISNWSITGDVGTSTEGQISIASKLADELKLMDGSAVTPSKLPPSTLEVEQDDGKLSQERKRKASNVSVASRVMSILHDKLLEASG</sequence>
<dbReference type="FunFam" id="3.30.200.20:FF:000465">
    <property type="entry name" value="Cysteine-rich receptor-like protein kinase 6"/>
    <property type="match status" value="1"/>
</dbReference>
<dbReference type="GO" id="GO:0005524">
    <property type="term" value="F:ATP binding"/>
    <property type="evidence" value="ECO:0007669"/>
    <property type="project" value="UniProtKB-UniRule"/>
</dbReference>
<proteinExistence type="predicted"/>
<protein>
    <recommendedName>
        <fullName evidence="3">Protein kinase domain-containing protein</fullName>
    </recommendedName>
</protein>
<keyword evidence="1" id="KW-0067">ATP-binding</keyword>
<feature type="domain" description="Protein kinase" evidence="3">
    <location>
        <begin position="39"/>
        <end position="312"/>
    </location>
</feature>
<dbReference type="PANTHER" id="PTHR45707">
    <property type="entry name" value="C2 CALCIUM/LIPID-BINDING PLANT PHOSPHORIBOSYLTRANSFERASE FAMILY PROTEIN"/>
    <property type="match status" value="1"/>
</dbReference>
<name>A0A9R0SQG0_TRITD</name>
<gene>
    <name evidence="4" type="ORF">TRITD_4Av1G257730</name>
</gene>
<reference evidence="4 5" key="1">
    <citation type="submission" date="2017-09" db="EMBL/GenBank/DDBJ databases">
        <authorList>
            <consortium name="International Durum Wheat Genome Sequencing Consortium (IDWGSC)"/>
            <person name="Milanesi L."/>
        </authorList>
    </citation>
    <scope>NUCLEOTIDE SEQUENCE [LARGE SCALE GENOMIC DNA]</scope>
    <source>
        <strain evidence="5">cv. Svevo</strain>
    </source>
</reference>
<dbReference type="Gene3D" id="3.30.200.20">
    <property type="entry name" value="Phosphorylase Kinase, domain 1"/>
    <property type="match status" value="1"/>
</dbReference>
<keyword evidence="5" id="KW-1185">Reference proteome</keyword>
<accession>A0A9R0SQG0</accession>
<feature type="binding site" evidence="1">
    <location>
        <position position="68"/>
    </location>
    <ligand>
        <name>ATP</name>
        <dbReference type="ChEBI" id="CHEBI:30616"/>
    </ligand>
</feature>
<dbReference type="Gramene" id="TRITD4Av1G257730.4">
    <property type="protein sequence ID" value="TRITD4Av1G257730.4"/>
    <property type="gene ID" value="TRITD4Av1G257730"/>
</dbReference>
<dbReference type="InterPro" id="IPR017441">
    <property type="entry name" value="Protein_kinase_ATP_BS"/>
</dbReference>
<dbReference type="PANTHER" id="PTHR45707:SF70">
    <property type="entry name" value="PROTEIN KINASE DOMAIN-CONTAINING PROTEIN"/>
    <property type="match status" value="1"/>
</dbReference>
<dbReference type="GO" id="GO:0004672">
    <property type="term" value="F:protein kinase activity"/>
    <property type="evidence" value="ECO:0007669"/>
    <property type="project" value="InterPro"/>
</dbReference>
<dbReference type="SUPFAM" id="SSF56112">
    <property type="entry name" value="Protein kinase-like (PK-like)"/>
    <property type="match status" value="1"/>
</dbReference>
<dbReference type="FunFam" id="1.10.510.10:FF:000870">
    <property type="entry name" value="OSJNBa0016N04.16-like protein"/>
    <property type="match status" value="1"/>
</dbReference>
<evidence type="ECO:0000313" key="5">
    <source>
        <dbReference type="Proteomes" id="UP000324705"/>
    </source>
</evidence>
<dbReference type="PROSITE" id="PS50011">
    <property type="entry name" value="PROTEIN_KINASE_DOM"/>
    <property type="match status" value="1"/>
</dbReference>